<dbReference type="InParanoid" id="A0A1Z5JNV8"/>
<feature type="transmembrane region" description="Helical" evidence="2">
    <location>
        <begin position="93"/>
        <end position="115"/>
    </location>
</feature>
<accession>A0A1Z5JNV8</accession>
<feature type="transmembrane region" description="Helical" evidence="2">
    <location>
        <begin position="205"/>
        <end position="224"/>
    </location>
</feature>
<evidence type="ECO:0000256" key="1">
    <source>
        <dbReference type="SAM" id="MobiDB-lite"/>
    </source>
</evidence>
<evidence type="ECO:0000256" key="2">
    <source>
        <dbReference type="SAM" id="Phobius"/>
    </source>
</evidence>
<evidence type="ECO:0000313" key="4">
    <source>
        <dbReference type="Proteomes" id="UP000198406"/>
    </source>
</evidence>
<feature type="region of interest" description="Disordered" evidence="1">
    <location>
        <begin position="1"/>
        <end position="46"/>
    </location>
</feature>
<comment type="caution">
    <text evidence="3">The sequence shown here is derived from an EMBL/GenBank/DDBJ whole genome shotgun (WGS) entry which is preliminary data.</text>
</comment>
<keyword evidence="2" id="KW-0812">Transmembrane</keyword>
<feature type="compositionally biased region" description="Low complexity" evidence="1">
    <location>
        <begin position="1"/>
        <end position="18"/>
    </location>
</feature>
<dbReference type="Proteomes" id="UP000198406">
    <property type="component" value="Unassembled WGS sequence"/>
</dbReference>
<feature type="transmembrane region" description="Helical" evidence="2">
    <location>
        <begin position="236"/>
        <end position="257"/>
    </location>
</feature>
<feature type="compositionally biased region" description="Basic and acidic residues" evidence="1">
    <location>
        <begin position="36"/>
        <end position="45"/>
    </location>
</feature>
<keyword evidence="2" id="KW-0472">Membrane</keyword>
<dbReference type="EMBL" id="BDSP01000095">
    <property type="protein sequence ID" value="GAX15586.1"/>
    <property type="molecule type" value="Genomic_DNA"/>
</dbReference>
<reference evidence="3 4" key="1">
    <citation type="journal article" date="2015" name="Plant Cell">
        <title>Oil accumulation by the oleaginous diatom Fistulifera solaris as revealed by the genome and transcriptome.</title>
        <authorList>
            <person name="Tanaka T."/>
            <person name="Maeda Y."/>
            <person name="Veluchamy A."/>
            <person name="Tanaka M."/>
            <person name="Abida H."/>
            <person name="Marechal E."/>
            <person name="Bowler C."/>
            <person name="Muto M."/>
            <person name="Sunaga Y."/>
            <person name="Tanaka M."/>
            <person name="Yoshino T."/>
            <person name="Taniguchi T."/>
            <person name="Fukuda Y."/>
            <person name="Nemoto M."/>
            <person name="Matsumoto M."/>
            <person name="Wong P.S."/>
            <person name="Aburatani S."/>
            <person name="Fujibuchi W."/>
        </authorList>
    </citation>
    <scope>NUCLEOTIDE SEQUENCE [LARGE SCALE GENOMIC DNA]</scope>
    <source>
        <strain evidence="3 4">JPCC DA0580</strain>
    </source>
</reference>
<keyword evidence="2" id="KW-1133">Transmembrane helix</keyword>
<name>A0A1Z5JNV8_FISSO</name>
<protein>
    <recommendedName>
        <fullName evidence="5">Transmembrane protein</fullName>
    </recommendedName>
</protein>
<keyword evidence="4" id="KW-1185">Reference proteome</keyword>
<proteinExistence type="predicted"/>
<evidence type="ECO:0000313" key="3">
    <source>
        <dbReference type="EMBL" id="GAX15586.1"/>
    </source>
</evidence>
<feature type="compositionally biased region" description="Basic and acidic residues" evidence="1">
    <location>
        <begin position="326"/>
        <end position="341"/>
    </location>
</feature>
<sequence length="384" mass="43204">MLRLLRSSPTSSSSPQLRHVQTDERITRRPATNSDNQHKEDDDSLRSSNILPKYNQSWLCCLCRLFSFGTGNYYDACACSMSRPYPNLKKNQYSAMALLFVAQFLMLVGMGLSWATLLDCQLVFVNATDVDPFLASLYKVPPPLPSNRTKAGLGFFFFQDLVDGRSCVLEEDVNATQTGDAGFIWINSYMDFLGPAWYSLRRVQSGAQTLAFILCVWVGTYCCLSHTQRLRYLWCFANLAVLCPLQITSLFIVTTGFCQTYSCAIGRTYGFSVASLICFFVAAIIVLFKTRNYFPGMERIARPDEPILDNESLEQDAFPNDLGNDIVERGESRSNRRKSDGLGDAIEVPISKDMLDMILSSPEHSRQCQTLDTASFQKRNCNSN</sequence>
<feature type="region of interest" description="Disordered" evidence="1">
    <location>
        <begin position="318"/>
        <end position="341"/>
    </location>
</feature>
<feature type="transmembrane region" description="Helical" evidence="2">
    <location>
        <begin position="269"/>
        <end position="288"/>
    </location>
</feature>
<dbReference type="AlphaFoldDB" id="A0A1Z5JNV8"/>
<organism evidence="3 4">
    <name type="scientific">Fistulifera solaris</name>
    <name type="common">Oleaginous diatom</name>
    <dbReference type="NCBI Taxonomy" id="1519565"/>
    <lineage>
        <taxon>Eukaryota</taxon>
        <taxon>Sar</taxon>
        <taxon>Stramenopiles</taxon>
        <taxon>Ochrophyta</taxon>
        <taxon>Bacillariophyta</taxon>
        <taxon>Bacillariophyceae</taxon>
        <taxon>Bacillariophycidae</taxon>
        <taxon>Naviculales</taxon>
        <taxon>Naviculaceae</taxon>
        <taxon>Fistulifera</taxon>
    </lineage>
</organism>
<gene>
    <name evidence="3" type="ORF">FisN_3Hh055</name>
</gene>
<evidence type="ECO:0008006" key="5">
    <source>
        <dbReference type="Google" id="ProtNLM"/>
    </source>
</evidence>